<evidence type="ECO:0000313" key="3">
    <source>
        <dbReference type="Proteomes" id="UP000243723"/>
    </source>
</evidence>
<feature type="region of interest" description="Disordered" evidence="1">
    <location>
        <begin position="341"/>
        <end position="370"/>
    </location>
</feature>
<organism evidence="2 3">
    <name type="scientific">Elsinoe australis</name>
    <dbReference type="NCBI Taxonomy" id="40998"/>
    <lineage>
        <taxon>Eukaryota</taxon>
        <taxon>Fungi</taxon>
        <taxon>Dikarya</taxon>
        <taxon>Ascomycota</taxon>
        <taxon>Pezizomycotina</taxon>
        <taxon>Dothideomycetes</taxon>
        <taxon>Dothideomycetidae</taxon>
        <taxon>Myriangiales</taxon>
        <taxon>Elsinoaceae</taxon>
        <taxon>Elsinoe</taxon>
    </lineage>
</organism>
<dbReference type="AlphaFoldDB" id="A0A2P7ZCT9"/>
<dbReference type="Proteomes" id="UP000243723">
    <property type="component" value="Unassembled WGS sequence"/>
</dbReference>
<feature type="compositionally biased region" description="Basic and acidic residues" evidence="1">
    <location>
        <begin position="357"/>
        <end position="370"/>
    </location>
</feature>
<evidence type="ECO:0000256" key="1">
    <source>
        <dbReference type="SAM" id="MobiDB-lite"/>
    </source>
</evidence>
<protein>
    <submittedName>
        <fullName evidence="2">Uncharacterized protein</fullName>
    </submittedName>
</protein>
<gene>
    <name evidence="2" type="ORF">B9Z65_4976</name>
</gene>
<keyword evidence="3" id="KW-1185">Reference proteome</keyword>
<reference evidence="2 3" key="1">
    <citation type="submission" date="2017-05" db="EMBL/GenBank/DDBJ databases">
        <title>Draft genome sequence of Elsinoe australis.</title>
        <authorList>
            <person name="Cheng Q."/>
        </authorList>
    </citation>
    <scope>NUCLEOTIDE SEQUENCE [LARGE SCALE GENOMIC DNA]</scope>
    <source>
        <strain evidence="2 3">NL1</strain>
    </source>
</reference>
<accession>A0A2P7ZCT9</accession>
<feature type="region of interest" description="Disordered" evidence="1">
    <location>
        <begin position="94"/>
        <end position="119"/>
    </location>
</feature>
<comment type="caution">
    <text evidence="2">The sequence shown here is derived from an EMBL/GenBank/DDBJ whole genome shotgun (WGS) entry which is preliminary data.</text>
</comment>
<dbReference type="EMBL" id="NHZQ01000236">
    <property type="protein sequence ID" value="PSK46008.1"/>
    <property type="molecule type" value="Genomic_DNA"/>
</dbReference>
<feature type="compositionally biased region" description="Pro residues" evidence="1">
    <location>
        <begin position="102"/>
        <end position="113"/>
    </location>
</feature>
<name>A0A2P7ZCT9_9PEZI</name>
<dbReference type="OrthoDB" id="5408102at2759"/>
<dbReference type="STRING" id="40998.A0A2P7ZCT9"/>
<evidence type="ECO:0000313" key="2">
    <source>
        <dbReference type="EMBL" id="PSK46008.1"/>
    </source>
</evidence>
<proteinExistence type="predicted"/>
<sequence>MARVDWGRVGEYWRLCLLRLEDQEKDGKGVISISPQGASAHKAVRGVGPAGLDVSSKSEAWKAGYAEAVMRTALAAEHLRDMVYDRRQDAFFPKSTVIGPSNPSPRRLPPQSTPPREKDCEDAFPNPAMLYNRIAHGVGFTPKQRIDALHAHANWLEFNKDTLGAEEQYQYAIAVARSSLPSHSTPTNSTDIAVNRSSAANIDAHPESATSNLVNSLTAQATYLSRTSRLSEALPILLSTLHTVRYAISHPSQSSTTGTITQSKPSGPLAEWSAKLFRPDEFPLPLSTGSEPLSSIAPAALKCREAELMAYIGEILFSTSTSRQDDGLSWTRSAAESAASTLREIAETSRTVQGDGAQKERERERKTGMERAERERCRECLVMGLVNWEVMAGRLAESGEQRQEITGWKGWFGGSRTMREVDGGLQRAEMLKSGLIRDGLVEPWAFVGK</sequence>